<proteinExistence type="predicted"/>
<reference evidence="2 3" key="1">
    <citation type="submission" date="2017-01" db="EMBL/GenBank/DDBJ databases">
        <title>Novel large sulfur bacteria in the metagenomes of groundwater-fed chemosynthetic microbial mats in the Lake Huron basin.</title>
        <authorList>
            <person name="Sharrar A.M."/>
            <person name="Flood B.E."/>
            <person name="Bailey J.V."/>
            <person name="Jones D.S."/>
            <person name="Biddanda B."/>
            <person name="Ruberg S.A."/>
            <person name="Marcus D.N."/>
            <person name="Dick G.J."/>
        </authorList>
    </citation>
    <scope>NUCLEOTIDE SEQUENCE [LARGE SCALE GENOMIC DNA]</scope>
    <source>
        <strain evidence="2">A8</strain>
    </source>
</reference>
<evidence type="ECO:0008006" key="4">
    <source>
        <dbReference type="Google" id="ProtNLM"/>
    </source>
</evidence>
<dbReference type="Pfam" id="PF13148">
    <property type="entry name" value="DUF3987"/>
    <property type="match status" value="1"/>
</dbReference>
<gene>
    <name evidence="2" type="ORF">BWK73_39140</name>
</gene>
<dbReference type="InterPro" id="IPR025048">
    <property type="entry name" value="DUF3987"/>
</dbReference>
<comment type="caution">
    <text evidence="2">The sequence shown here is derived from an EMBL/GenBank/DDBJ whole genome shotgun (WGS) entry which is preliminary data.</text>
</comment>
<feature type="region of interest" description="Disordered" evidence="1">
    <location>
        <begin position="426"/>
        <end position="450"/>
    </location>
</feature>
<name>A0A1Y1QEG1_9GAMM</name>
<dbReference type="EMBL" id="MTEJ01000397">
    <property type="protein sequence ID" value="OQX03568.1"/>
    <property type="molecule type" value="Genomic_DNA"/>
</dbReference>
<protein>
    <recommendedName>
        <fullName evidence="4">DUF3987 domain-containing protein</fullName>
    </recommendedName>
</protein>
<dbReference type="AlphaFoldDB" id="A0A1Y1QEG1"/>
<evidence type="ECO:0000256" key="1">
    <source>
        <dbReference type="SAM" id="MobiDB-lite"/>
    </source>
</evidence>
<organism evidence="2 3">
    <name type="scientific">Thiothrix lacustris</name>
    <dbReference type="NCBI Taxonomy" id="525917"/>
    <lineage>
        <taxon>Bacteria</taxon>
        <taxon>Pseudomonadati</taxon>
        <taxon>Pseudomonadota</taxon>
        <taxon>Gammaproteobacteria</taxon>
        <taxon>Thiotrichales</taxon>
        <taxon>Thiotrichaceae</taxon>
        <taxon>Thiothrix</taxon>
    </lineage>
</organism>
<dbReference type="Proteomes" id="UP000192491">
    <property type="component" value="Unassembled WGS sequence"/>
</dbReference>
<sequence length="450" mass="49345">MKPTIDDALNAYRDDTRSKVVDMRDYYNYGNEADTDEVEVLPTSFPVAHAGCFHGVAGRFAQAACEKSEADPVGVLGHFLVWVGAYFGNDAALQLGEVIAPPRLMLVTASTTGGGKGTAKAPVNSSMRHYLNPRLMESGRLPIQYRDGPMSSGEGLAHAVRDASEAIDEKTGQPLDAGIEDKRLMIVEEEFAAVLDAAKREGNTISSAIRRLWDDGCYSPIIKKNASTTTDAHVCFVGHITYEELIKKLQSTEYTNGFANRILWCCIRRPKIVTIPEKIPDNQMQAFADELLQAVLFAQSTKVLTLTPEALKLWDKVARGLATQKSIMSERARPHVLRLATIYALLDCTDRVSAEHVTAALHFWDYCTASAIYIFDGAENEEEEKIVAALRKHDGLTTSEITALVYSNNIKSKALKDLLKSLESKSKITRSTRPNASGKGKPATLFSLSA</sequence>
<evidence type="ECO:0000313" key="2">
    <source>
        <dbReference type="EMBL" id="OQX03568.1"/>
    </source>
</evidence>
<accession>A0A1Y1QEG1</accession>
<evidence type="ECO:0000313" key="3">
    <source>
        <dbReference type="Proteomes" id="UP000192491"/>
    </source>
</evidence>